<accession>A0A6B4JJJ8</accession>
<gene>
    <name evidence="1" type="ORF">FDG31_01760</name>
</gene>
<proteinExistence type="predicted"/>
<sequence length="79" mass="9697">MRLIWMIFIIILLLLYEKVWRPLICKKKICRHIENLGGQVDNIERLTQRDELYNVYYTVNGEMNNSIVEFNLFYKAKWK</sequence>
<organism evidence="1 2">
    <name type="scientific">Clostridium botulinum</name>
    <dbReference type="NCBI Taxonomy" id="1491"/>
    <lineage>
        <taxon>Bacteria</taxon>
        <taxon>Bacillati</taxon>
        <taxon>Bacillota</taxon>
        <taxon>Clostridia</taxon>
        <taxon>Eubacteriales</taxon>
        <taxon>Clostridiaceae</taxon>
        <taxon>Clostridium</taxon>
    </lineage>
</organism>
<dbReference type="AlphaFoldDB" id="A0A6B4JJJ8"/>
<comment type="caution">
    <text evidence="1">The sequence shown here is derived from an EMBL/GenBank/DDBJ whole genome shotgun (WGS) entry which is preliminary data.</text>
</comment>
<dbReference type="Proteomes" id="UP000486903">
    <property type="component" value="Unassembled WGS sequence"/>
</dbReference>
<name>A0A6B4JJJ8_CLOBO</name>
<evidence type="ECO:0000313" key="2">
    <source>
        <dbReference type="Proteomes" id="UP000486903"/>
    </source>
</evidence>
<dbReference type="RefSeq" id="WP_003371086.1">
    <property type="nucleotide sequence ID" value="NZ_JACBBA010000001.1"/>
</dbReference>
<reference evidence="1 2" key="1">
    <citation type="submission" date="2019-04" db="EMBL/GenBank/DDBJ databases">
        <title>Genome sequencing of Clostridium botulinum Groups I-IV and Clostridium butyricum.</title>
        <authorList>
            <person name="Brunt J."/>
            <person name="Van Vliet A.H.M."/>
            <person name="Stringer S.C."/>
            <person name="Carter A.T."/>
            <person name="Peck M.W."/>
        </authorList>
    </citation>
    <scope>NUCLEOTIDE SEQUENCE [LARGE SCALE GENOMIC DNA]</scope>
    <source>
        <strain evidence="1 2">BL81</strain>
    </source>
</reference>
<evidence type="ECO:0000313" key="1">
    <source>
        <dbReference type="EMBL" id="NFV24913.1"/>
    </source>
</evidence>
<protein>
    <submittedName>
        <fullName evidence="1">Uncharacterized protein</fullName>
    </submittedName>
</protein>
<dbReference type="EMBL" id="SXFB01000001">
    <property type="protein sequence ID" value="NFV24913.1"/>
    <property type="molecule type" value="Genomic_DNA"/>
</dbReference>